<dbReference type="EMBL" id="HG996469">
    <property type="protein sequence ID" value="CAG1841390.1"/>
    <property type="molecule type" value="Genomic_DNA"/>
</dbReference>
<dbReference type="InParanoid" id="A0A804ILS5"/>
<protein>
    <submittedName>
        <fullName evidence="2">(wild Malaysian banana) hypothetical protein</fullName>
    </submittedName>
</protein>
<proteinExistence type="predicted"/>
<evidence type="ECO:0000313" key="4">
    <source>
        <dbReference type="Proteomes" id="UP000012960"/>
    </source>
</evidence>
<reference evidence="3" key="2">
    <citation type="submission" date="2021-05" db="UniProtKB">
        <authorList>
            <consortium name="EnsemblPlants"/>
        </authorList>
    </citation>
    <scope>IDENTIFICATION</scope>
    <source>
        <strain evidence="3">subsp. malaccensis</strain>
    </source>
</reference>
<name>A0A804ILS5_MUSAM</name>
<dbReference type="AlphaFoldDB" id="A0A804ILS5"/>
<dbReference type="Proteomes" id="UP000012960">
    <property type="component" value="Unplaced"/>
</dbReference>
<organism evidence="3 4">
    <name type="scientific">Musa acuminata subsp. malaccensis</name>
    <name type="common">Wild banana</name>
    <name type="synonym">Musa malaccensis</name>
    <dbReference type="NCBI Taxonomy" id="214687"/>
    <lineage>
        <taxon>Eukaryota</taxon>
        <taxon>Viridiplantae</taxon>
        <taxon>Streptophyta</taxon>
        <taxon>Embryophyta</taxon>
        <taxon>Tracheophyta</taxon>
        <taxon>Spermatophyta</taxon>
        <taxon>Magnoliopsida</taxon>
        <taxon>Liliopsida</taxon>
        <taxon>Zingiberales</taxon>
        <taxon>Musaceae</taxon>
        <taxon>Musa</taxon>
    </lineage>
</organism>
<evidence type="ECO:0000313" key="2">
    <source>
        <dbReference type="EMBL" id="CAG1841390.1"/>
    </source>
</evidence>
<evidence type="ECO:0000313" key="3">
    <source>
        <dbReference type="EnsemblPlants" id="Ma04_p06560.1"/>
    </source>
</evidence>
<sequence length="86" mass="10041">MMEKQVKLRQLQSAPPLKTHVWDLWKVEGSRKARQNLPSEQKLSQDGYKVDSRNDKEKGEEQPKEDTTTMKQAKISLMTHWCSKEG</sequence>
<dbReference type="Gramene" id="Ma04_t06560.1">
    <property type="protein sequence ID" value="Ma04_p06560.1"/>
    <property type="gene ID" value="Ma04_g06560"/>
</dbReference>
<keyword evidence="4" id="KW-1185">Reference proteome</keyword>
<accession>A0A804ILS5</accession>
<feature type="compositionally biased region" description="Basic and acidic residues" evidence="1">
    <location>
        <begin position="48"/>
        <end position="68"/>
    </location>
</feature>
<dbReference type="EnsemblPlants" id="Ma04_t06560.1">
    <property type="protein sequence ID" value="Ma04_p06560.1"/>
    <property type="gene ID" value="Ma04_g06560"/>
</dbReference>
<feature type="region of interest" description="Disordered" evidence="1">
    <location>
        <begin position="31"/>
        <end position="86"/>
    </location>
</feature>
<gene>
    <name evidence="2" type="ORF">GSMUA_111850.1</name>
</gene>
<evidence type="ECO:0000256" key="1">
    <source>
        <dbReference type="SAM" id="MobiDB-lite"/>
    </source>
</evidence>
<reference evidence="2" key="1">
    <citation type="submission" date="2021-03" db="EMBL/GenBank/DDBJ databases">
        <authorList>
            <consortium name="Genoscope - CEA"/>
            <person name="William W."/>
        </authorList>
    </citation>
    <scope>NUCLEOTIDE SEQUENCE</scope>
    <source>
        <strain evidence="2">Doubled-haploid Pahang</strain>
    </source>
</reference>